<evidence type="ECO:0000313" key="2">
    <source>
        <dbReference type="Proteomes" id="UP000442695"/>
    </source>
</evidence>
<dbReference type="AlphaFoldDB" id="A0A7V8J4B2"/>
<dbReference type="Proteomes" id="UP000442695">
    <property type="component" value="Unassembled WGS sequence"/>
</dbReference>
<dbReference type="EMBL" id="WOWR01000015">
    <property type="protein sequence ID" value="KAF0254296.1"/>
    <property type="molecule type" value="Genomic_DNA"/>
</dbReference>
<organism evidence="1 2">
    <name type="scientific">Pseudomonas putida</name>
    <name type="common">Arthrobacter siderocapsulatus</name>
    <dbReference type="NCBI Taxonomy" id="303"/>
    <lineage>
        <taxon>Bacteria</taxon>
        <taxon>Pseudomonadati</taxon>
        <taxon>Pseudomonadota</taxon>
        <taxon>Gammaproteobacteria</taxon>
        <taxon>Pseudomonadales</taxon>
        <taxon>Pseudomonadaceae</taxon>
        <taxon>Pseudomonas</taxon>
    </lineage>
</organism>
<reference evidence="1 2" key="1">
    <citation type="submission" date="2019-12" db="EMBL/GenBank/DDBJ databases">
        <authorList>
            <person name="Woiski C."/>
        </authorList>
    </citation>
    <scope>NUCLEOTIDE SEQUENCE [LARGE SCALE GENOMIC DNA]</scope>
    <source>
        <strain evidence="1 2">BOE100</strain>
    </source>
</reference>
<proteinExistence type="predicted"/>
<name>A0A7V8J4B2_PSEPU</name>
<sequence>MKRDDYKTPPTVVGRIVAAWIGRDGEPDVMHVQGIDEAKDIGPLLRVMDDEENPDPHRPFCLIGKCGTIAIHGYTEETRLIGKHCLIYADGRFETVAIEPEEGDHWGLVIWTRFV</sequence>
<accession>A0A7V8J4B2</accession>
<gene>
    <name evidence="1" type="ORF">GN299_13650</name>
</gene>
<comment type="caution">
    <text evidence="1">The sequence shown here is derived from an EMBL/GenBank/DDBJ whole genome shotgun (WGS) entry which is preliminary data.</text>
</comment>
<evidence type="ECO:0000313" key="1">
    <source>
        <dbReference type="EMBL" id="KAF0254296.1"/>
    </source>
</evidence>
<protein>
    <submittedName>
        <fullName evidence="1">Uncharacterized protein</fullName>
    </submittedName>
</protein>
<dbReference type="RefSeq" id="WP_156859028.1">
    <property type="nucleotide sequence ID" value="NZ_WOWR01000015.1"/>
</dbReference>